<feature type="region of interest" description="Disordered" evidence="1">
    <location>
        <begin position="210"/>
        <end position="268"/>
    </location>
</feature>
<dbReference type="Proteomes" id="UP000095287">
    <property type="component" value="Unplaced"/>
</dbReference>
<evidence type="ECO:0000313" key="4">
    <source>
        <dbReference type="WBParaSite" id="L893_g2797.t1"/>
    </source>
</evidence>
<proteinExistence type="predicted"/>
<sequence length="550" mass="61888">MIIQCLGLLITMLIEALYGAKKGIYTVAVKDPLHVVQRRHTVALIANGRRRCRINSSYANWCTFVTTAPTSEEYVGKLAPPVPQIRTTAPERRRNSYLLRTPAFDNHVLPMKQISAPLPEQQKIYDRGHAHSRSWNPEEECYDASFDYPSEVREHEATLPPARRYATPAPAASAVGNDPYKRFYEEMVRLFGENLPVELKRLTLDAVNQPHPQSMDSLGVRHHHHQQQQFTRQVKSFDDRSAGPKQRSPKYSGMGEKRSQSESERKQLLRQSTIDMLQSEMNEVSLECQNLWDTRQSLEQNPHLAYQLSTDFSENSASTSFESNTESMQHDSSGGRKGSAGMLLEAHSGSGHSADSKRQKYKNLLLHRQLVSNSVYPEPVANFESVCTTGSDSSFMEPANHGASSFDSSRSEMTFGGDLAAELAFKSLANLDGRPMASVKPQMTQVRQPLVNANKNHARVATGRTTASLDLRRDYSVDSKTDSIFREFSRIDPKYEEPSASGAGRMLPAVGQRPVTDKRECRQSLGRFRSMDGRPLQIPTIRYSDDQNRH</sequence>
<feature type="compositionally biased region" description="Low complexity" evidence="1">
    <location>
        <begin position="158"/>
        <end position="174"/>
    </location>
</feature>
<protein>
    <submittedName>
        <fullName evidence="4">SH2 domain-containing protein</fullName>
    </submittedName>
</protein>
<organism evidence="3 4">
    <name type="scientific">Steinernema glaseri</name>
    <dbReference type="NCBI Taxonomy" id="37863"/>
    <lineage>
        <taxon>Eukaryota</taxon>
        <taxon>Metazoa</taxon>
        <taxon>Ecdysozoa</taxon>
        <taxon>Nematoda</taxon>
        <taxon>Chromadorea</taxon>
        <taxon>Rhabditida</taxon>
        <taxon>Tylenchina</taxon>
        <taxon>Panagrolaimomorpha</taxon>
        <taxon>Strongyloidoidea</taxon>
        <taxon>Steinernematidae</taxon>
        <taxon>Steinernema</taxon>
    </lineage>
</organism>
<feature type="compositionally biased region" description="Polar residues" evidence="1">
    <location>
        <begin position="311"/>
        <end position="332"/>
    </location>
</feature>
<accession>A0A1I7ZMA1</accession>
<evidence type="ECO:0000313" key="3">
    <source>
        <dbReference type="Proteomes" id="UP000095287"/>
    </source>
</evidence>
<keyword evidence="3" id="KW-1185">Reference proteome</keyword>
<reference evidence="4" key="1">
    <citation type="submission" date="2016-11" db="UniProtKB">
        <authorList>
            <consortium name="WormBaseParasite"/>
        </authorList>
    </citation>
    <scope>IDENTIFICATION</scope>
</reference>
<keyword evidence="2" id="KW-0732">Signal</keyword>
<evidence type="ECO:0000256" key="1">
    <source>
        <dbReference type="SAM" id="MobiDB-lite"/>
    </source>
</evidence>
<name>A0A1I7ZMA1_9BILA</name>
<dbReference type="AlphaFoldDB" id="A0A1I7ZMA1"/>
<feature type="signal peptide" evidence="2">
    <location>
        <begin position="1"/>
        <end position="16"/>
    </location>
</feature>
<dbReference type="WBParaSite" id="L893_g2797.t1">
    <property type="protein sequence ID" value="L893_g2797.t1"/>
    <property type="gene ID" value="L893_g2797"/>
</dbReference>
<feature type="region of interest" description="Disordered" evidence="1">
    <location>
        <begin position="311"/>
        <end position="356"/>
    </location>
</feature>
<evidence type="ECO:0000256" key="2">
    <source>
        <dbReference type="SAM" id="SignalP"/>
    </source>
</evidence>
<feature type="chain" id="PRO_5009313664" evidence="2">
    <location>
        <begin position="17"/>
        <end position="550"/>
    </location>
</feature>
<feature type="region of interest" description="Disordered" evidence="1">
    <location>
        <begin position="496"/>
        <end position="550"/>
    </location>
</feature>
<feature type="region of interest" description="Disordered" evidence="1">
    <location>
        <begin position="155"/>
        <end position="176"/>
    </location>
</feature>
<feature type="compositionally biased region" description="Basic and acidic residues" evidence="1">
    <location>
        <begin position="255"/>
        <end position="267"/>
    </location>
</feature>